<feature type="chain" id="PRO_5032407049" evidence="4">
    <location>
        <begin position="24"/>
        <end position="438"/>
    </location>
</feature>
<protein>
    <submittedName>
        <fullName evidence="5">Sorbitol/mannitol transport system substrate-binding protein</fullName>
    </submittedName>
</protein>
<evidence type="ECO:0000313" key="6">
    <source>
        <dbReference type="Proteomes" id="UP000555393"/>
    </source>
</evidence>
<dbReference type="EMBL" id="JACIIU010000018">
    <property type="protein sequence ID" value="MBB6262183.1"/>
    <property type="molecule type" value="Genomic_DNA"/>
</dbReference>
<evidence type="ECO:0000256" key="2">
    <source>
        <dbReference type="ARBA" id="ARBA00008520"/>
    </source>
</evidence>
<comment type="subcellular location">
    <subcellularLocation>
        <location evidence="1">Periplasm</location>
    </subcellularLocation>
</comment>
<keyword evidence="3" id="KW-0574">Periplasm</keyword>
<dbReference type="SUPFAM" id="SSF53850">
    <property type="entry name" value="Periplasmic binding protein-like II"/>
    <property type="match status" value="1"/>
</dbReference>
<evidence type="ECO:0000313" key="5">
    <source>
        <dbReference type="EMBL" id="MBB6262183.1"/>
    </source>
</evidence>
<name>A0A841LVI7_9HYPH</name>
<dbReference type="Gene3D" id="3.40.190.10">
    <property type="entry name" value="Periplasmic binding protein-like II"/>
    <property type="match status" value="2"/>
</dbReference>
<dbReference type="Proteomes" id="UP000555393">
    <property type="component" value="Unassembled WGS sequence"/>
</dbReference>
<dbReference type="InterPro" id="IPR050490">
    <property type="entry name" value="Bact_solute-bd_prot1"/>
</dbReference>
<dbReference type="RefSeq" id="WP_184224235.1">
    <property type="nucleotide sequence ID" value="NZ_JACIIU010000018.1"/>
</dbReference>
<dbReference type="Pfam" id="PF01547">
    <property type="entry name" value="SBP_bac_1"/>
    <property type="match status" value="1"/>
</dbReference>
<accession>A0A841LVI7</accession>
<reference evidence="5 6" key="1">
    <citation type="submission" date="2020-08" db="EMBL/GenBank/DDBJ databases">
        <title>Genomic Encyclopedia of Type Strains, Phase IV (KMG-IV): sequencing the most valuable type-strain genomes for metagenomic binning, comparative biology and taxonomic classification.</title>
        <authorList>
            <person name="Goeker M."/>
        </authorList>
    </citation>
    <scope>NUCLEOTIDE SEQUENCE [LARGE SCALE GENOMIC DNA]</scope>
    <source>
        <strain evidence="5 6">DSM 22336</strain>
    </source>
</reference>
<feature type="signal peptide" evidence="4">
    <location>
        <begin position="1"/>
        <end position="23"/>
    </location>
</feature>
<sequence>MSVTIRGLVSAGFMAALSVAASAETITVATVNNGDMIRMQGLMSEFKALHPDIDVEWVTLEENVLRQRVTTDIATQGGQYDVLTIGNYEVPIWAKQGWLLPLEKLGDDYDAADILPAVAASVSLDGKLYAVPFYAESSMLMYRTDLIEKAGLKMPENPTWEFVREAAEKMTDKGAGVFGICLRGKAGWGENMALLPAMSNSMGARMFDMDWKPQFDSPEWKKTIDTYLDLMTNFGPPGASSNGFNETLALFQTGKCGMWIDATVASSFISNPKDSTVADKVGFAKSPSGEGIDNHGNWLWSWNLAIPKTSKKADAAQAFVAWATSKAYLDLVAKKVGIANVPPGTRTSLYENPEYLKAAPFAKVTLDAIMAANTQKPSVQDVPYTGGQFVAIPEYQAIGTAVGQQFSAALAGSVTGDAARATAQQLATREMTRGGYIK</sequence>
<dbReference type="AlphaFoldDB" id="A0A841LVI7"/>
<dbReference type="GO" id="GO:0042597">
    <property type="term" value="C:periplasmic space"/>
    <property type="evidence" value="ECO:0007669"/>
    <property type="project" value="UniProtKB-SubCell"/>
</dbReference>
<evidence type="ECO:0000256" key="1">
    <source>
        <dbReference type="ARBA" id="ARBA00004418"/>
    </source>
</evidence>
<keyword evidence="6" id="KW-1185">Reference proteome</keyword>
<dbReference type="PANTHER" id="PTHR43649">
    <property type="entry name" value="ARABINOSE-BINDING PROTEIN-RELATED"/>
    <property type="match status" value="1"/>
</dbReference>
<gene>
    <name evidence="5" type="ORF">FHS77_002755</name>
</gene>
<comment type="similarity">
    <text evidence="2">Belongs to the bacterial solute-binding protein 1 family.</text>
</comment>
<evidence type="ECO:0000256" key="3">
    <source>
        <dbReference type="ARBA" id="ARBA00022764"/>
    </source>
</evidence>
<keyword evidence="4" id="KW-0732">Signal</keyword>
<evidence type="ECO:0000256" key="4">
    <source>
        <dbReference type="SAM" id="SignalP"/>
    </source>
</evidence>
<dbReference type="CDD" id="cd13585">
    <property type="entry name" value="PBP2_TMBP_like"/>
    <property type="match status" value="1"/>
</dbReference>
<proteinExistence type="inferred from homology"/>
<dbReference type="PANTHER" id="PTHR43649:SF12">
    <property type="entry name" value="DIACETYLCHITOBIOSE BINDING PROTEIN DASA"/>
    <property type="match status" value="1"/>
</dbReference>
<organism evidence="5 6">
    <name type="scientific">Paenochrobactrum gallinarii</name>
    <dbReference type="NCBI Taxonomy" id="643673"/>
    <lineage>
        <taxon>Bacteria</taxon>
        <taxon>Pseudomonadati</taxon>
        <taxon>Pseudomonadota</taxon>
        <taxon>Alphaproteobacteria</taxon>
        <taxon>Hyphomicrobiales</taxon>
        <taxon>Brucellaceae</taxon>
        <taxon>Paenochrobactrum</taxon>
    </lineage>
</organism>
<comment type="caution">
    <text evidence="5">The sequence shown here is derived from an EMBL/GenBank/DDBJ whole genome shotgun (WGS) entry which is preliminary data.</text>
</comment>
<dbReference type="InterPro" id="IPR006059">
    <property type="entry name" value="SBP"/>
</dbReference>